<dbReference type="InterPro" id="IPR036005">
    <property type="entry name" value="Creatinase/aminopeptidase-like"/>
</dbReference>
<dbReference type="Pfam" id="PF00557">
    <property type="entry name" value="Peptidase_M24"/>
    <property type="match status" value="1"/>
</dbReference>
<reference evidence="7 8" key="1">
    <citation type="submission" date="2016-04" db="EMBL/GenBank/DDBJ databases">
        <title>The genome of Intoshia linei affirms orthonectids as highly simplified spiralians.</title>
        <authorList>
            <person name="Mikhailov K.V."/>
            <person name="Slusarev G.S."/>
            <person name="Nikitin M.A."/>
            <person name="Logacheva M.D."/>
            <person name="Penin A."/>
            <person name="Aleoshin V."/>
            <person name="Panchin Y.V."/>
        </authorList>
    </citation>
    <scope>NUCLEOTIDE SEQUENCE [LARGE SCALE GENOMIC DNA]</scope>
    <source>
        <strain evidence="7">Intl2013</strain>
        <tissue evidence="7">Whole animal</tissue>
    </source>
</reference>
<dbReference type="PANTHER" id="PTHR43226">
    <property type="entry name" value="XAA-PRO AMINOPEPTIDASE 3"/>
    <property type="match status" value="1"/>
</dbReference>
<evidence type="ECO:0000256" key="5">
    <source>
        <dbReference type="RuleBase" id="RU000590"/>
    </source>
</evidence>
<dbReference type="EMBL" id="LWCA01000113">
    <property type="protein sequence ID" value="OAF70758.1"/>
    <property type="molecule type" value="Genomic_DNA"/>
</dbReference>
<keyword evidence="4" id="KW-0464">Manganese</keyword>
<feature type="domain" description="Peptidase M24" evidence="6">
    <location>
        <begin position="2"/>
        <end position="252"/>
    </location>
</feature>
<evidence type="ECO:0000313" key="8">
    <source>
        <dbReference type="Proteomes" id="UP000078046"/>
    </source>
</evidence>
<evidence type="ECO:0000313" key="7">
    <source>
        <dbReference type="EMBL" id="OAF70758.1"/>
    </source>
</evidence>
<comment type="similarity">
    <text evidence="5">Belongs to the peptidase M24B family.</text>
</comment>
<accession>A0A177B8Y6</accession>
<evidence type="ECO:0000259" key="6">
    <source>
        <dbReference type="Pfam" id="PF00557"/>
    </source>
</evidence>
<dbReference type="GO" id="GO:0008233">
    <property type="term" value="F:peptidase activity"/>
    <property type="evidence" value="ECO:0007669"/>
    <property type="project" value="TreeGrafter"/>
</dbReference>
<dbReference type="InterPro" id="IPR052433">
    <property type="entry name" value="X-Pro_dipept-like"/>
</dbReference>
<dbReference type="InterPro" id="IPR001131">
    <property type="entry name" value="Peptidase_M24B_aminopep-P_CS"/>
</dbReference>
<dbReference type="OrthoDB" id="10261878at2759"/>
<evidence type="ECO:0000256" key="4">
    <source>
        <dbReference type="ARBA" id="ARBA00023211"/>
    </source>
</evidence>
<keyword evidence="2 5" id="KW-0479">Metal-binding</keyword>
<dbReference type="Gene3D" id="3.90.230.10">
    <property type="entry name" value="Creatinase/methionine aminopeptidase superfamily"/>
    <property type="match status" value="1"/>
</dbReference>
<proteinExistence type="inferred from homology"/>
<dbReference type="PROSITE" id="PS00491">
    <property type="entry name" value="PROLINE_PEPTIDASE"/>
    <property type="match status" value="1"/>
</dbReference>
<dbReference type="PANTHER" id="PTHR43226:SF1">
    <property type="entry name" value="XAA-PRO DIPEPTIDASE"/>
    <property type="match status" value="1"/>
</dbReference>
<dbReference type="InterPro" id="IPR000994">
    <property type="entry name" value="Pept_M24"/>
</dbReference>
<dbReference type="SUPFAM" id="SSF55920">
    <property type="entry name" value="Creatinase/aminopeptidase"/>
    <property type="match status" value="1"/>
</dbReference>
<gene>
    <name evidence="7" type="ORF">A3Q56_01488</name>
</gene>
<name>A0A177B8Y6_9BILA</name>
<protein>
    <submittedName>
        <fullName evidence="7">Prolidase</fullName>
    </submittedName>
</protein>
<dbReference type="GO" id="GO:0046872">
    <property type="term" value="F:metal ion binding"/>
    <property type="evidence" value="ECO:0007669"/>
    <property type="project" value="UniProtKB-KW"/>
</dbReference>
<comment type="cofactor">
    <cofactor evidence="1">
        <name>Mn(2+)</name>
        <dbReference type="ChEBI" id="CHEBI:29035"/>
    </cofactor>
</comment>
<evidence type="ECO:0000256" key="1">
    <source>
        <dbReference type="ARBA" id="ARBA00001936"/>
    </source>
</evidence>
<dbReference type="GO" id="GO:0006508">
    <property type="term" value="P:proteolysis"/>
    <property type="evidence" value="ECO:0007669"/>
    <property type="project" value="TreeGrafter"/>
</dbReference>
<organism evidence="7 8">
    <name type="scientific">Intoshia linei</name>
    <dbReference type="NCBI Taxonomy" id="1819745"/>
    <lineage>
        <taxon>Eukaryota</taxon>
        <taxon>Metazoa</taxon>
        <taxon>Spiralia</taxon>
        <taxon>Lophotrochozoa</taxon>
        <taxon>Mesozoa</taxon>
        <taxon>Orthonectida</taxon>
        <taxon>Rhopaluridae</taxon>
        <taxon>Intoshia</taxon>
    </lineage>
</organism>
<sequence>MRSAKPGLYEYQCESVFLNDLYYNSSMRHVGYTSIVASGLNAAILHYGHAAAPNDRQMKNGELWFTNKLNSLADCGGEYYGYTADITVTFPVNGKFDLQQVDIYNLVLSVNRKIFNMANVGVKWVDLHIKSLKLIADGLLKLNLLIGDIDEIYASGVAKLFMPHGLGHQLGLDVHDVNPKVKTDGKFEVLRTHCILAENMIVTIEPGCYFIKSLLDSGYKDLKYKKFLNKKVIDEYVHVGGVRIEDDVLITKSGAEDLVKLPRTVKEIESFLKK</sequence>
<dbReference type="Proteomes" id="UP000078046">
    <property type="component" value="Unassembled WGS sequence"/>
</dbReference>
<dbReference type="AlphaFoldDB" id="A0A177B8Y6"/>
<keyword evidence="8" id="KW-1185">Reference proteome</keyword>
<evidence type="ECO:0000256" key="2">
    <source>
        <dbReference type="ARBA" id="ARBA00022723"/>
    </source>
</evidence>
<keyword evidence="3" id="KW-0378">Hydrolase</keyword>
<comment type="caution">
    <text evidence="7">The sequence shown here is derived from an EMBL/GenBank/DDBJ whole genome shotgun (WGS) entry which is preliminary data.</text>
</comment>
<evidence type="ECO:0000256" key="3">
    <source>
        <dbReference type="ARBA" id="ARBA00022801"/>
    </source>
</evidence>